<evidence type="ECO:0000256" key="7">
    <source>
        <dbReference type="ARBA" id="ARBA00023242"/>
    </source>
</evidence>
<feature type="region of interest" description="Disordered" evidence="8">
    <location>
        <begin position="577"/>
        <end position="597"/>
    </location>
</feature>
<dbReference type="GO" id="GO:0000055">
    <property type="term" value="P:ribosomal large subunit export from nucleus"/>
    <property type="evidence" value="ECO:0007669"/>
    <property type="project" value="InterPro"/>
</dbReference>
<dbReference type="InterPro" id="IPR037700">
    <property type="entry name" value="NUP88/NUP82"/>
</dbReference>
<keyword evidence="6" id="KW-0906">Nuclear pore complex</keyword>
<sequence>MSSTNEWSSLLRDHPIFSLPKSFDGPQSNSKRDLLELSTNTLTKFTHVDPKEDAPTPSGRRQVMILKDADLIVAAGKEVRISSVGDLKLSQSIRKSYKTLHTPSLQFEIHQLTLNPTGKLLAIAGAFQVAVIVLPRPGYSRLVPDLIDCKSVQVGQFYHAASNSAPIAKIEWHPWGEAGSTLLVMTVDGKLREYDISVDTEEPQQNLAFVQERKSGSYMAEDDSEREVASFTLGKGRGDWGPLTVYAVMKSGDIYSYCPYLPRNASVPSSYIHSLECFISAKQDKLAMDGDSSSRNASTLYDYQRKYINALVKQLPPGTVFPSASKPCIVHPPPSIRARLLRQGPFLLQPAPLTLEGSEGGDATDVAYLAFGTDDDDAEEDGHDTEHLGVVMVSYQDGKIDLFLDVAKVEAGWDSKQIASPDAPMLAVFESIDLGLIQQLKQVSTTQQTSNSVLDLLSANHPIFFLDPLHDDMVYVYHAFGVHGLDISPVLRGLSAALKDGDDEEKLIQKLEDPATTNVRPILNTFSVQRGTSNPVIAVTIPNDVYLTYSIFILTSVMRITAFPLNIRSGAELQRKALPAPSSPAPSALDRPEKSRYLTPLPSPSIYISLLGTQSYQPPTLSSIPQQSLPTPSSGSKEFMLTPDTMRYLGKTVAQVSNKVGDISLAYSGASSRLMLQKSELSRIIGKCREMEMLVDNLRNHGRTSTEERMTRIQDEQKRLLGRLDRLLQALMEKASPELSEHETKWFEELKRMKREILGSGRYDEDALGTRVKTLDKEYARILPSLQSLDGKEKQRGKKHLSESQSLGFSQAFEYGERSNVDRTRISALQNEIAKLADQLGISVGPPPSFS</sequence>
<keyword evidence="7" id="KW-0539">Nucleus</keyword>
<evidence type="ECO:0000256" key="3">
    <source>
        <dbReference type="ARBA" id="ARBA00022816"/>
    </source>
</evidence>
<evidence type="ECO:0000256" key="6">
    <source>
        <dbReference type="ARBA" id="ARBA00023132"/>
    </source>
</evidence>
<feature type="compositionally biased region" description="Low complexity" evidence="8">
    <location>
        <begin position="577"/>
        <end position="589"/>
    </location>
</feature>
<keyword evidence="10" id="KW-1185">Reference proteome</keyword>
<name>A0A9P6ETR4_9AGAR</name>
<dbReference type="EMBL" id="MU157825">
    <property type="protein sequence ID" value="KAF9535116.1"/>
    <property type="molecule type" value="Genomic_DNA"/>
</dbReference>
<keyword evidence="3" id="KW-0509">mRNA transport</keyword>
<reference evidence="9" key="1">
    <citation type="submission" date="2020-11" db="EMBL/GenBank/DDBJ databases">
        <authorList>
            <consortium name="DOE Joint Genome Institute"/>
            <person name="Ahrendt S."/>
            <person name="Riley R."/>
            <person name="Andreopoulos W."/>
            <person name="Labutti K."/>
            <person name="Pangilinan J."/>
            <person name="Ruiz-Duenas F.J."/>
            <person name="Barrasa J.M."/>
            <person name="Sanchez-Garcia M."/>
            <person name="Camarero S."/>
            <person name="Miyauchi S."/>
            <person name="Serrano A."/>
            <person name="Linde D."/>
            <person name="Babiker R."/>
            <person name="Drula E."/>
            <person name="Ayuso-Fernandez I."/>
            <person name="Pacheco R."/>
            <person name="Padilla G."/>
            <person name="Ferreira P."/>
            <person name="Barriuso J."/>
            <person name="Kellner H."/>
            <person name="Castanera R."/>
            <person name="Alfaro M."/>
            <person name="Ramirez L."/>
            <person name="Pisabarro A.G."/>
            <person name="Kuo A."/>
            <person name="Tritt A."/>
            <person name="Lipzen A."/>
            <person name="He G."/>
            <person name="Yan M."/>
            <person name="Ng V."/>
            <person name="Cullen D."/>
            <person name="Martin F."/>
            <person name="Rosso M.-N."/>
            <person name="Henrissat B."/>
            <person name="Hibbett D."/>
            <person name="Martinez A.T."/>
            <person name="Grigoriev I.V."/>
        </authorList>
    </citation>
    <scope>NUCLEOTIDE SEQUENCE</scope>
    <source>
        <strain evidence="9">CBS 506.95</strain>
    </source>
</reference>
<evidence type="ECO:0000313" key="10">
    <source>
        <dbReference type="Proteomes" id="UP000807306"/>
    </source>
</evidence>
<dbReference type="GO" id="GO:0000056">
    <property type="term" value="P:ribosomal small subunit export from nucleus"/>
    <property type="evidence" value="ECO:0007669"/>
    <property type="project" value="InterPro"/>
</dbReference>
<dbReference type="InterPro" id="IPR019321">
    <property type="entry name" value="Nucleoporin_Nup88"/>
</dbReference>
<evidence type="ECO:0000256" key="4">
    <source>
        <dbReference type="ARBA" id="ARBA00022927"/>
    </source>
</evidence>
<evidence type="ECO:0000256" key="2">
    <source>
        <dbReference type="ARBA" id="ARBA00022448"/>
    </source>
</evidence>
<keyword evidence="2" id="KW-0813">Transport</keyword>
<evidence type="ECO:0000313" key="9">
    <source>
        <dbReference type="EMBL" id="KAF9535116.1"/>
    </source>
</evidence>
<dbReference type="Proteomes" id="UP000807306">
    <property type="component" value="Unassembled WGS sequence"/>
</dbReference>
<dbReference type="PANTHER" id="PTHR13257:SF0">
    <property type="entry name" value="NUCLEAR PORE COMPLEX PROTEIN NUP88"/>
    <property type="match status" value="1"/>
</dbReference>
<gene>
    <name evidence="9" type="ORF">CPB83DRAFT_781213</name>
</gene>
<protein>
    <submittedName>
        <fullName evidence="9">Uncharacterized protein</fullName>
    </submittedName>
</protein>
<dbReference type="GO" id="GO:0006406">
    <property type="term" value="P:mRNA export from nucleus"/>
    <property type="evidence" value="ECO:0007669"/>
    <property type="project" value="TreeGrafter"/>
</dbReference>
<comment type="subcellular location">
    <subcellularLocation>
        <location evidence="1">Nucleus</location>
        <location evidence="1">Nuclear pore complex</location>
    </subcellularLocation>
</comment>
<organism evidence="9 10">
    <name type="scientific">Crepidotus variabilis</name>
    <dbReference type="NCBI Taxonomy" id="179855"/>
    <lineage>
        <taxon>Eukaryota</taxon>
        <taxon>Fungi</taxon>
        <taxon>Dikarya</taxon>
        <taxon>Basidiomycota</taxon>
        <taxon>Agaricomycotina</taxon>
        <taxon>Agaricomycetes</taxon>
        <taxon>Agaricomycetidae</taxon>
        <taxon>Agaricales</taxon>
        <taxon>Agaricineae</taxon>
        <taxon>Crepidotaceae</taxon>
        <taxon>Crepidotus</taxon>
    </lineage>
</organism>
<evidence type="ECO:0000256" key="8">
    <source>
        <dbReference type="SAM" id="MobiDB-lite"/>
    </source>
</evidence>
<dbReference type="GO" id="GO:0005643">
    <property type="term" value="C:nuclear pore"/>
    <property type="evidence" value="ECO:0007669"/>
    <property type="project" value="UniProtKB-SubCell"/>
</dbReference>
<dbReference type="GO" id="GO:0017056">
    <property type="term" value="F:structural constituent of nuclear pore"/>
    <property type="evidence" value="ECO:0007669"/>
    <property type="project" value="InterPro"/>
</dbReference>
<accession>A0A9P6ETR4</accession>
<keyword evidence="4" id="KW-0653">Protein transport</keyword>
<dbReference type="Pfam" id="PF10168">
    <property type="entry name" value="Nup88"/>
    <property type="match status" value="1"/>
</dbReference>
<comment type="caution">
    <text evidence="9">The sequence shown here is derived from an EMBL/GenBank/DDBJ whole genome shotgun (WGS) entry which is preliminary data.</text>
</comment>
<keyword evidence="5" id="KW-0811">Translocation</keyword>
<dbReference type="GO" id="GO:0006606">
    <property type="term" value="P:protein import into nucleus"/>
    <property type="evidence" value="ECO:0007669"/>
    <property type="project" value="TreeGrafter"/>
</dbReference>
<evidence type="ECO:0000256" key="5">
    <source>
        <dbReference type="ARBA" id="ARBA00023010"/>
    </source>
</evidence>
<proteinExistence type="predicted"/>
<dbReference type="OrthoDB" id="341482at2759"/>
<evidence type="ECO:0000256" key="1">
    <source>
        <dbReference type="ARBA" id="ARBA00004567"/>
    </source>
</evidence>
<dbReference type="PANTHER" id="PTHR13257">
    <property type="entry name" value="NUCLEOPORIN NUP84-RELATED"/>
    <property type="match status" value="1"/>
</dbReference>
<dbReference type="AlphaFoldDB" id="A0A9P6ETR4"/>